<gene>
    <name evidence="1" type="ORF">LAZ67_7003453</name>
</gene>
<protein>
    <submittedName>
        <fullName evidence="1">RGS7</fullName>
    </submittedName>
</protein>
<accession>A0ABY6KNT3</accession>
<dbReference type="EMBL" id="CP092869">
    <property type="protein sequence ID" value="UYV70542.1"/>
    <property type="molecule type" value="Genomic_DNA"/>
</dbReference>
<sequence length="82" mass="9445">MSAHGYLFPIEDHVLTVRADGTFYRFQVTALQCHLVTSHSDSGHCCDRDVWRHLRLFIGHINNKVYTPKIVDIAVIEMYGDI</sequence>
<reference evidence="1 2" key="1">
    <citation type="submission" date="2022-01" db="EMBL/GenBank/DDBJ databases">
        <title>A chromosomal length assembly of Cordylochernes scorpioides.</title>
        <authorList>
            <person name="Zeh D."/>
            <person name="Zeh J."/>
        </authorList>
    </citation>
    <scope>NUCLEOTIDE SEQUENCE [LARGE SCALE GENOMIC DNA]</scope>
    <source>
        <strain evidence="1">IN4F17</strain>
        <tissue evidence="1">Whole Body</tissue>
    </source>
</reference>
<organism evidence="1 2">
    <name type="scientific">Cordylochernes scorpioides</name>
    <dbReference type="NCBI Taxonomy" id="51811"/>
    <lineage>
        <taxon>Eukaryota</taxon>
        <taxon>Metazoa</taxon>
        <taxon>Ecdysozoa</taxon>
        <taxon>Arthropoda</taxon>
        <taxon>Chelicerata</taxon>
        <taxon>Arachnida</taxon>
        <taxon>Pseudoscorpiones</taxon>
        <taxon>Cheliferoidea</taxon>
        <taxon>Chernetidae</taxon>
        <taxon>Cordylochernes</taxon>
    </lineage>
</organism>
<keyword evidence="2" id="KW-1185">Reference proteome</keyword>
<name>A0ABY6KNT3_9ARAC</name>
<evidence type="ECO:0000313" key="1">
    <source>
        <dbReference type="EMBL" id="UYV70542.1"/>
    </source>
</evidence>
<proteinExistence type="predicted"/>
<evidence type="ECO:0000313" key="2">
    <source>
        <dbReference type="Proteomes" id="UP001235939"/>
    </source>
</evidence>
<dbReference type="Proteomes" id="UP001235939">
    <property type="component" value="Chromosome 07"/>
</dbReference>